<evidence type="ECO:0000313" key="4">
    <source>
        <dbReference type="Proteomes" id="UP000007015"/>
    </source>
</evidence>
<dbReference type="SUPFAM" id="SSF51556">
    <property type="entry name" value="Metallo-dependent hydrolases"/>
    <property type="match status" value="1"/>
</dbReference>
<dbReference type="Gene3D" id="3.20.20.140">
    <property type="entry name" value="Metal-dependent hydrolases"/>
    <property type="match status" value="2"/>
</dbReference>
<gene>
    <name evidence="3" type="ORF">OsI_05221</name>
</gene>
<feature type="chain" id="PRO_5002867126" description="Amidohydrolase 3 domain-containing protein" evidence="1">
    <location>
        <begin position="18"/>
        <end position="413"/>
    </location>
</feature>
<dbReference type="FunFam" id="3.10.310.70:FF:000002">
    <property type="entry name" value="LAF3/LAF3 ISF1/LAF3 ISF2"/>
    <property type="match status" value="1"/>
</dbReference>
<dbReference type="Pfam" id="PF07969">
    <property type="entry name" value="Amidohydro_3"/>
    <property type="match status" value="2"/>
</dbReference>
<dbReference type="Proteomes" id="UP000007015">
    <property type="component" value="Chromosome 1"/>
</dbReference>
<dbReference type="PANTHER" id="PTHR22642">
    <property type="entry name" value="IMIDAZOLONEPROPIONASE"/>
    <property type="match status" value="1"/>
</dbReference>
<evidence type="ECO:0000313" key="3">
    <source>
        <dbReference type="EMBL" id="EEC72173.1"/>
    </source>
</evidence>
<dbReference type="STRING" id="39946.B8A979"/>
<dbReference type="InterPro" id="IPR032466">
    <property type="entry name" value="Metal_Hydrolase"/>
</dbReference>
<proteinExistence type="predicted"/>
<dbReference type="EMBL" id="CM000126">
    <property type="protein sequence ID" value="EEC72173.1"/>
    <property type="molecule type" value="Genomic_DNA"/>
</dbReference>
<keyword evidence="1" id="KW-0732">Signal</keyword>
<feature type="domain" description="Amidohydrolase 3" evidence="2">
    <location>
        <begin position="246"/>
        <end position="411"/>
    </location>
</feature>
<keyword evidence="4" id="KW-1185">Reference proteome</keyword>
<feature type="domain" description="Amidohydrolase 3" evidence="2">
    <location>
        <begin position="61"/>
        <end position="214"/>
    </location>
</feature>
<feature type="signal peptide" evidence="1">
    <location>
        <begin position="1"/>
        <end position="17"/>
    </location>
</feature>
<dbReference type="PANTHER" id="PTHR22642:SF2">
    <property type="entry name" value="PROTEIN LONG AFTER FAR-RED 3"/>
    <property type="match status" value="1"/>
</dbReference>
<dbReference type="Gene3D" id="3.10.310.70">
    <property type="match status" value="1"/>
</dbReference>
<dbReference type="InterPro" id="IPR013108">
    <property type="entry name" value="Amidohydro_3"/>
</dbReference>
<dbReference type="CDD" id="cd01300">
    <property type="entry name" value="YtcJ_like"/>
    <property type="match status" value="1"/>
</dbReference>
<sequence length="413" mass="45135">MSTRSAFLAAGVAIAAAIFLLRPASDLSRPGDLGEAVADMILANATIYTADPAMPFAEAMALARVPLRGVTSKDDFINRVKEAVKDKHPGQWIFGGGWNNDFWGGDYPTAAWLDDISPDNPVWLSRMDGHMGIANSLAMRMAGIDKNTNNPVGGTIMRTTEGEPTGLLVDAAMKLVFDVISEVSIHERRDALLRASRHALMRGVTTVVDVGSYFPGKSEKQHYKDDPRSYGLQLVDMDYLLNTTLELDKSGLQIAIHAIGDKANDMLLDMYEKVVDLNGMKDHRFRIEHAQHLAPGAAKRFGKHGIIASVQFTSVDDNLHLLKDLLIVCQPDHILDDANSAGKKIGIERAERSSYSFRSLLDGGAHLAFGSDWPVSDINPLQAIRTAVSRKPAGWEVPWIPAERLSLDDSLKA</sequence>
<organism evidence="3 4">
    <name type="scientific">Oryza sativa subsp. indica</name>
    <name type="common">Rice</name>
    <dbReference type="NCBI Taxonomy" id="39946"/>
    <lineage>
        <taxon>Eukaryota</taxon>
        <taxon>Viridiplantae</taxon>
        <taxon>Streptophyta</taxon>
        <taxon>Embryophyta</taxon>
        <taxon>Tracheophyta</taxon>
        <taxon>Spermatophyta</taxon>
        <taxon>Magnoliopsida</taxon>
        <taxon>Liliopsida</taxon>
        <taxon>Poales</taxon>
        <taxon>Poaceae</taxon>
        <taxon>BOP clade</taxon>
        <taxon>Oryzoideae</taxon>
        <taxon>Oryzeae</taxon>
        <taxon>Oryzinae</taxon>
        <taxon>Oryza</taxon>
        <taxon>Oryza sativa</taxon>
    </lineage>
</organism>
<name>B8A979_ORYSI</name>
<accession>B8A979</accession>
<protein>
    <recommendedName>
        <fullName evidence="2">Amidohydrolase 3 domain-containing protein</fullName>
    </recommendedName>
</protein>
<evidence type="ECO:0000259" key="2">
    <source>
        <dbReference type="Pfam" id="PF07969"/>
    </source>
</evidence>
<dbReference type="InterPro" id="IPR033932">
    <property type="entry name" value="YtcJ-like"/>
</dbReference>
<evidence type="ECO:0000256" key="1">
    <source>
        <dbReference type="SAM" id="SignalP"/>
    </source>
</evidence>
<dbReference type="HOGENOM" id="CLU_009942_6_0_1"/>
<dbReference type="AlphaFoldDB" id="B8A979"/>
<reference evidence="3 4" key="1">
    <citation type="journal article" date="2005" name="PLoS Biol.">
        <title>The genomes of Oryza sativa: a history of duplications.</title>
        <authorList>
            <person name="Yu J."/>
            <person name="Wang J."/>
            <person name="Lin W."/>
            <person name="Li S."/>
            <person name="Li H."/>
            <person name="Zhou J."/>
            <person name="Ni P."/>
            <person name="Dong W."/>
            <person name="Hu S."/>
            <person name="Zeng C."/>
            <person name="Zhang J."/>
            <person name="Zhang Y."/>
            <person name="Li R."/>
            <person name="Xu Z."/>
            <person name="Li S."/>
            <person name="Li X."/>
            <person name="Zheng H."/>
            <person name="Cong L."/>
            <person name="Lin L."/>
            <person name="Yin J."/>
            <person name="Geng J."/>
            <person name="Li G."/>
            <person name="Shi J."/>
            <person name="Liu J."/>
            <person name="Lv H."/>
            <person name="Li J."/>
            <person name="Wang J."/>
            <person name="Deng Y."/>
            <person name="Ran L."/>
            <person name="Shi X."/>
            <person name="Wang X."/>
            <person name="Wu Q."/>
            <person name="Li C."/>
            <person name="Ren X."/>
            <person name="Wang J."/>
            <person name="Wang X."/>
            <person name="Li D."/>
            <person name="Liu D."/>
            <person name="Zhang X."/>
            <person name="Ji Z."/>
            <person name="Zhao W."/>
            <person name="Sun Y."/>
            <person name="Zhang Z."/>
            <person name="Bao J."/>
            <person name="Han Y."/>
            <person name="Dong L."/>
            <person name="Ji J."/>
            <person name="Chen P."/>
            <person name="Wu S."/>
            <person name="Liu J."/>
            <person name="Xiao Y."/>
            <person name="Bu D."/>
            <person name="Tan J."/>
            <person name="Yang L."/>
            <person name="Ye C."/>
            <person name="Zhang J."/>
            <person name="Xu J."/>
            <person name="Zhou Y."/>
            <person name="Yu Y."/>
            <person name="Zhang B."/>
            <person name="Zhuang S."/>
            <person name="Wei H."/>
            <person name="Liu B."/>
            <person name="Lei M."/>
            <person name="Yu H."/>
            <person name="Li Y."/>
            <person name="Xu H."/>
            <person name="Wei S."/>
            <person name="He X."/>
            <person name="Fang L."/>
            <person name="Zhang Z."/>
            <person name="Zhang Y."/>
            <person name="Huang X."/>
            <person name="Su Z."/>
            <person name="Tong W."/>
            <person name="Li J."/>
            <person name="Tong Z."/>
            <person name="Li S."/>
            <person name="Ye J."/>
            <person name="Wang L."/>
            <person name="Fang L."/>
            <person name="Lei T."/>
            <person name="Chen C."/>
            <person name="Chen H."/>
            <person name="Xu Z."/>
            <person name="Li H."/>
            <person name="Huang H."/>
            <person name="Zhang F."/>
            <person name="Xu H."/>
            <person name="Li N."/>
            <person name="Zhao C."/>
            <person name="Li S."/>
            <person name="Dong L."/>
            <person name="Huang Y."/>
            <person name="Li L."/>
            <person name="Xi Y."/>
            <person name="Qi Q."/>
            <person name="Li W."/>
            <person name="Zhang B."/>
            <person name="Hu W."/>
            <person name="Zhang Y."/>
            <person name="Tian X."/>
            <person name="Jiao Y."/>
            <person name="Liang X."/>
            <person name="Jin J."/>
            <person name="Gao L."/>
            <person name="Zheng W."/>
            <person name="Hao B."/>
            <person name="Liu S."/>
            <person name="Wang W."/>
            <person name="Yuan L."/>
            <person name="Cao M."/>
            <person name="McDermott J."/>
            <person name="Samudrala R."/>
            <person name="Wang J."/>
            <person name="Wong G.K."/>
            <person name="Yang H."/>
        </authorList>
    </citation>
    <scope>NUCLEOTIDE SEQUENCE [LARGE SCALE GENOMIC DNA]</scope>
    <source>
        <strain evidence="4">cv. 93-11</strain>
    </source>
</reference>
<dbReference type="OMA" id="FDIACHA"/>
<dbReference type="Gramene" id="BGIOSGA000099-TA">
    <property type="protein sequence ID" value="BGIOSGA000099-PA"/>
    <property type="gene ID" value="BGIOSGA000099"/>
</dbReference>